<keyword evidence="6" id="KW-1185">Reference proteome</keyword>
<feature type="region of interest" description="Disordered" evidence="3">
    <location>
        <begin position="47"/>
        <end position="66"/>
    </location>
</feature>
<keyword evidence="4" id="KW-0812">Transmembrane</keyword>
<reference evidence="5 6" key="1">
    <citation type="submission" date="2022-06" db="EMBL/GenBank/DDBJ databases">
        <title>Mycolicibacterium sp. CAU 1645 isolated from seawater.</title>
        <authorList>
            <person name="Kim W."/>
        </authorList>
    </citation>
    <scope>NUCLEOTIDE SEQUENCE [LARGE SCALE GENOMIC DNA]</scope>
    <source>
        <strain evidence="5 6">CAU 1645</strain>
    </source>
</reference>
<evidence type="ECO:0000256" key="1">
    <source>
        <dbReference type="ARBA" id="ARBA00004370"/>
    </source>
</evidence>
<feature type="compositionally biased region" description="Polar residues" evidence="3">
    <location>
        <begin position="87"/>
        <end position="101"/>
    </location>
</feature>
<accession>A0ABT1M2H8</accession>
<keyword evidence="4" id="KW-1133">Transmembrane helix</keyword>
<feature type="compositionally biased region" description="Polar residues" evidence="3">
    <location>
        <begin position="56"/>
        <end position="66"/>
    </location>
</feature>
<dbReference type="PANTHER" id="PTHR37042:SF4">
    <property type="entry name" value="OUTER MEMBRANE PROTEIN RV1973"/>
    <property type="match status" value="1"/>
</dbReference>
<evidence type="ECO:0000256" key="3">
    <source>
        <dbReference type="SAM" id="MobiDB-lite"/>
    </source>
</evidence>
<dbReference type="Proteomes" id="UP001651690">
    <property type="component" value="Unassembled WGS sequence"/>
</dbReference>
<evidence type="ECO:0008006" key="7">
    <source>
        <dbReference type="Google" id="ProtNLM"/>
    </source>
</evidence>
<evidence type="ECO:0000256" key="2">
    <source>
        <dbReference type="ARBA" id="ARBA00023136"/>
    </source>
</evidence>
<name>A0ABT1M2H8_9MYCO</name>
<sequence>MTNADDALAAAEAAEAEAAEAEAVVVAARARARALRLRREADAAAAKTEAAESEATGTGATDVVSSTVSLDKPSAISLDKSSAISLDESSATTEVDTSSETPVVETSDADVETTDAVPSADPDVVDTPMRRRFRRRPPAALWKVAATVVSAIVIVGLLALSAAMYVSHRNVQTQQRKSAEFEAAARQGVVTLMSLDHTRAQQDVDRIIAITTGDFKKDFESQAADMVTVAVQNKVVTTVTVNAIAVQKMTDDTATVAIAAISTVSNTASEKQEPRAWRLSVDVARDGDQIKLAKVEFVP</sequence>
<feature type="region of interest" description="Disordered" evidence="3">
    <location>
        <begin position="87"/>
        <end position="125"/>
    </location>
</feature>
<evidence type="ECO:0000313" key="5">
    <source>
        <dbReference type="EMBL" id="MCP9273353.1"/>
    </source>
</evidence>
<gene>
    <name evidence="5" type="ORF">NM203_14265</name>
</gene>
<feature type="compositionally biased region" description="Low complexity" evidence="3">
    <location>
        <begin position="114"/>
        <end position="125"/>
    </location>
</feature>
<feature type="transmembrane region" description="Helical" evidence="4">
    <location>
        <begin position="140"/>
        <end position="166"/>
    </location>
</feature>
<keyword evidence="2 4" id="KW-0472">Membrane</keyword>
<dbReference type="EMBL" id="JANDBD010000005">
    <property type="protein sequence ID" value="MCP9273353.1"/>
    <property type="molecule type" value="Genomic_DNA"/>
</dbReference>
<evidence type="ECO:0000256" key="4">
    <source>
        <dbReference type="SAM" id="Phobius"/>
    </source>
</evidence>
<comment type="subcellular location">
    <subcellularLocation>
        <location evidence="1">Membrane</location>
    </subcellularLocation>
</comment>
<dbReference type="PANTHER" id="PTHR37042">
    <property type="entry name" value="OUTER MEMBRANE PROTEIN RV1973"/>
    <property type="match status" value="1"/>
</dbReference>
<dbReference type="RefSeq" id="WP_255060642.1">
    <property type="nucleotide sequence ID" value="NZ_JANDBD010000005.1"/>
</dbReference>
<organism evidence="5 6">
    <name type="scientific">Mycolicibacterium arenosum</name>
    <dbReference type="NCBI Taxonomy" id="2952157"/>
    <lineage>
        <taxon>Bacteria</taxon>
        <taxon>Bacillati</taxon>
        <taxon>Actinomycetota</taxon>
        <taxon>Actinomycetes</taxon>
        <taxon>Mycobacteriales</taxon>
        <taxon>Mycobacteriaceae</taxon>
        <taxon>Mycolicibacterium</taxon>
    </lineage>
</organism>
<protein>
    <recommendedName>
        <fullName evidence="7">VirB8 protein</fullName>
    </recommendedName>
</protein>
<evidence type="ECO:0000313" key="6">
    <source>
        <dbReference type="Proteomes" id="UP001651690"/>
    </source>
</evidence>
<proteinExistence type="predicted"/>
<comment type="caution">
    <text evidence="5">The sequence shown here is derived from an EMBL/GenBank/DDBJ whole genome shotgun (WGS) entry which is preliminary data.</text>
</comment>